<keyword evidence="4" id="KW-1185">Reference proteome</keyword>
<accession>A0A9X3QWE3</accession>
<organism evidence="3 4">
    <name type="scientific">Agrobacterium leguminum</name>
    <dbReference type="NCBI Taxonomy" id="2792015"/>
    <lineage>
        <taxon>Bacteria</taxon>
        <taxon>Pseudomonadati</taxon>
        <taxon>Pseudomonadota</taxon>
        <taxon>Alphaproteobacteria</taxon>
        <taxon>Hyphomicrobiales</taxon>
        <taxon>Rhizobiaceae</taxon>
        <taxon>Rhizobium/Agrobacterium group</taxon>
        <taxon>Agrobacterium</taxon>
    </lineage>
</organism>
<evidence type="ECO:0000313" key="4">
    <source>
        <dbReference type="Proteomes" id="UP001151309"/>
    </source>
</evidence>
<protein>
    <submittedName>
        <fullName evidence="3">Uncharacterized protein</fullName>
    </submittedName>
</protein>
<feature type="region of interest" description="Disordered" evidence="1">
    <location>
        <begin position="234"/>
        <end position="266"/>
    </location>
</feature>
<dbReference type="RefSeq" id="WP_269832751.1">
    <property type="nucleotide sequence ID" value="NZ_JAPZLT010000016.1"/>
</dbReference>
<sequence>MNAANKFLLTTSVALVGMSASQAAEAQYFSSEGRSGHYADMFLAGTQKTSIEQNVMAAVRVSSNFGEIEIRDFVVNCNHHNAQVLDDANVNHAIRVRQTPSSAEKFTWELWQAVCRKEFAKISKRPAPSATLEKLPDQVSISFDGSLFSIPVKRLGRKENLSNLVEAKVDAERVSLYCDADNGTAYWADKKALVGIGSDLAEELNGDVSAELVSRSQALWNGICRYGLDRVASNKTTPVEPPTKPTEQVADVKPDPLASSSSQQPHGEAAEYISTVYETYILAKAICDLSYSGSFGLNGAKARMKEMDNFAGSQGIDIQSLWNKATNKMEKDADYKLFQLYKTMPIEPSDRVRFSGGCSRITPLITAGVDSYLSKFAGQSGIKKDF</sequence>
<evidence type="ECO:0000256" key="2">
    <source>
        <dbReference type="SAM" id="SignalP"/>
    </source>
</evidence>
<proteinExistence type="predicted"/>
<reference evidence="3" key="1">
    <citation type="submission" date="2022-12" db="EMBL/GenBank/DDBJ databases">
        <title>Draft genome sequences of 22 rhizogenic Agrobacterium biovar 1 strains, the causative agent of hairy root disease.</title>
        <authorList>
            <person name="Kim N."/>
            <person name="Vargas P."/>
            <person name="Rediers H."/>
        </authorList>
    </citation>
    <scope>NUCLEOTIDE SEQUENCE</scope>
    <source>
        <strain evidence="3">ST07.17.026</strain>
    </source>
</reference>
<gene>
    <name evidence="3" type="ORF">O9X94_23380</name>
</gene>
<dbReference type="Proteomes" id="UP001151309">
    <property type="component" value="Unassembled WGS sequence"/>
</dbReference>
<evidence type="ECO:0000256" key="1">
    <source>
        <dbReference type="SAM" id="MobiDB-lite"/>
    </source>
</evidence>
<dbReference type="EMBL" id="JAPZLT010000016">
    <property type="protein sequence ID" value="MCZ7912279.1"/>
    <property type="molecule type" value="Genomic_DNA"/>
</dbReference>
<name>A0A9X3QWE3_9HYPH</name>
<evidence type="ECO:0000313" key="3">
    <source>
        <dbReference type="EMBL" id="MCZ7912279.1"/>
    </source>
</evidence>
<feature type="signal peptide" evidence="2">
    <location>
        <begin position="1"/>
        <end position="23"/>
    </location>
</feature>
<feature type="chain" id="PRO_5040801323" evidence="2">
    <location>
        <begin position="24"/>
        <end position="386"/>
    </location>
</feature>
<comment type="caution">
    <text evidence="3">The sequence shown here is derived from an EMBL/GenBank/DDBJ whole genome shotgun (WGS) entry which is preliminary data.</text>
</comment>
<dbReference type="AlphaFoldDB" id="A0A9X3QWE3"/>
<keyword evidence="2" id="KW-0732">Signal</keyword>